<organism evidence="1 2">
    <name type="scientific">Coniosporium uncinatum</name>
    <dbReference type="NCBI Taxonomy" id="93489"/>
    <lineage>
        <taxon>Eukaryota</taxon>
        <taxon>Fungi</taxon>
        <taxon>Dikarya</taxon>
        <taxon>Ascomycota</taxon>
        <taxon>Pezizomycotina</taxon>
        <taxon>Dothideomycetes</taxon>
        <taxon>Dothideomycetes incertae sedis</taxon>
        <taxon>Coniosporium</taxon>
    </lineage>
</organism>
<name>A0ACC3DGX7_9PEZI</name>
<accession>A0ACC3DGX7</accession>
<keyword evidence="2" id="KW-1185">Reference proteome</keyword>
<dbReference type="Proteomes" id="UP001186974">
    <property type="component" value="Unassembled WGS sequence"/>
</dbReference>
<comment type="caution">
    <text evidence="1">The sequence shown here is derived from an EMBL/GenBank/DDBJ whole genome shotgun (WGS) entry which is preliminary data.</text>
</comment>
<sequence length="385" mass="42977">MHSSSSSQFLSPTEDLQKLKLESPQPSDFQVRSMSPTTRRRALAERQQHLQQQQRSQQSFRDVPATDSPAVSTYLTSSRSEITYNVESLSAKARRRASDGFDHVDIKLSRHNDHEADGYFVLGFTEQVSIRIGNERSDFSVPRCSCGACEEGLACKHIFWLVDHIVDLARPASRVRLEPDCATVLRTPPFQLIKRMGLDELVEHIVSTTDSEESELQSDVRVEQLISALSTLGLDPSTDEEPSPTLQDQVFRDSSQAIRQCALEDETLCNRLLTILTPGRQACIKLNKIGDAVTKTLQALDDYILRDNQSGLALDVVQCAERLRLLVNEINELRTPDDEDDGPPDQDVAEHAVACFVLVLEGIVIRNQDAYAALSRTRSASLNES</sequence>
<feature type="non-terminal residue" evidence="1">
    <location>
        <position position="385"/>
    </location>
</feature>
<dbReference type="EMBL" id="JAWDJW010004682">
    <property type="protein sequence ID" value="KAK3072852.1"/>
    <property type="molecule type" value="Genomic_DNA"/>
</dbReference>
<proteinExistence type="predicted"/>
<reference evidence="1" key="1">
    <citation type="submission" date="2024-09" db="EMBL/GenBank/DDBJ databases">
        <title>Black Yeasts Isolated from many extreme environments.</title>
        <authorList>
            <person name="Coleine C."/>
            <person name="Stajich J.E."/>
            <person name="Selbmann L."/>
        </authorList>
    </citation>
    <scope>NUCLEOTIDE SEQUENCE</scope>
    <source>
        <strain evidence="1">CCFEE 5737</strain>
    </source>
</reference>
<protein>
    <submittedName>
        <fullName evidence="1">Uncharacterized protein</fullName>
    </submittedName>
</protein>
<gene>
    <name evidence="1" type="ORF">LTS18_014552</name>
</gene>
<evidence type="ECO:0000313" key="2">
    <source>
        <dbReference type="Proteomes" id="UP001186974"/>
    </source>
</evidence>
<evidence type="ECO:0000313" key="1">
    <source>
        <dbReference type="EMBL" id="KAK3072852.1"/>
    </source>
</evidence>